<evidence type="ECO:0008006" key="5">
    <source>
        <dbReference type="Google" id="ProtNLM"/>
    </source>
</evidence>
<dbReference type="GO" id="GO:0003677">
    <property type="term" value="F:DNA binding"/>
    <property type="evidence" value="ECO:0007669"/>
    <property type="project" value="UniProtKB-KW"/>
</dbReference>
<dbReference type="PANTHER" id="PTHR33066:SF2">
    <property type="entry name" value="FILAGGRIN-2-LIKE"/>
    <property type="match status" value="1"/>
</dbReference>
<dbReference type="OrthoDB" id="6083831at2759"/>
<dbReference type="SUPFAM" id="SSF47823">
    <property type="entry name" value="lambda integrase-like, N-terminal domain"/>
    <property type="match status" value="1"/>
</dbReference>
<dbReference type="GO" id="GO:0071897">
    <property type="term" value="P:DNA biosynthetic process"/>
    <property type="evidence" value="ECO:0007669"/>
    <property type="project" value="UniProtKB-ARBA"/>
</dbReference>
<keyword evidence="1" id="KW-0238">DNA-binding</keyword>
<dbReference type="InterPro" id="IPR010998">
    <property type="entry name" value="Integrase_recombinase_N"/>
</dbReference>
<feature type="compositionally biased region" description="Low complexity" evidence="2">
    <location>
        <begin position="216"/>
        <end position="235"/>
    </location>
</feature>
<evidence type="ECO:0000256" key="2">
    <source>
        <dbReference type="SAM" id="MobiDB-lite"/>
    </source>
</evidence>
<dbReference type="EMBL" id="LRGB01002254">
    <property type="protein sequence ID" value="KZS08270.1"/>
    <property type="molecule type" value="Genomic_DNA"/>
</dbReference>
<protein>
    <recommendedName>
        <fullName evidence="5">Tyr recombinase domain-containing protein</fullName>
    </recommendedName>
</protein>
<evidence type="ECO:0000256" key="1">
    <source>
        <dbReference type="ARBA" id="ARBA00023125"/>
    </source>
</evidence>
<gene>
    <name evidence="3" type="ORF">APZ42_027804</name>
</gene>
<feature type="non-terminal residue" evidence="3">
    <location>
        <position position="949"/>
    </location>
</feature>
<dbReference type="SUPFAM" id="SSF56672">
    <property type="entry name" value="DNA/RNA polymerases"/>
    <property type="match status" value="1"/>
</dbReference>
<organism evidence="3 4">
    <name type="scientific">Daphnia magna</name>
    <dbReference type="NCBI Taxonomy" id="35525"/>
    <lineage>
        <taxon>Eukaryota</taxon>
        <taxon>Metazoa</taxon>
        <taxon>Ecdysozoa</taxon>
        <taxon>Arthropoda</taxon>
        <taxon>Crustacea</taxon>
        <taxon>Branchiopoda</taxon>
        <taxon>Diplostraca</taxon>
        <taxon>Cladocera</taxon>
        <taxon>Anomopoda</taxon>
        <taxon>Daphniidae</taxon>
        <taxon>Daphnia</taxon>
    </lineage>
</organism>
<dbReference type="InterPro" id="IPR043502">
    <property type="entry name" value="DNA/RNA_pol_sf"/>
</dbReference>
<comment type="caution">
    <text evidence="3">The sequence shown here is derived from an EMBL/GenBank/DDBJ whole genome shotgun (WGS) entry which is preliminary data.</text>
</comment>
<accession>A0A164R235</accession>
<name>A0A164R235_9CRUS</name>
<sequence>IHTDLPPTAIQDDGELIIADAIPPPLDQEPLLPKSFRLDKARSKELRSWMTSAQKPTEAKQLRENFHPSFEKRSFEFKVPVLDPSMARRLKEVRGGEESKAEAKEKALVASQFKILDIAKPMLYLWGSASASNDPVLISAAESALQLWGPAFHSITMQRRENVLHQTDPRFEALLSEPGRFKARDCGLLFGRTFLRSMVRDASDDQKLKSLGQPGGRPSTSSSSRHSRPSGSSRGAKSGRTGSGFTLHGNFNKRGTRPGSSFNRGSRLVSPPLSPVAMSPPTVGGRVRRFSSFWSSLTCDGWVLETVSLGAKIPFLEVPYQNRPGGNMHFNAEMKEIGNTEVASLLAKGAIEQVPLGDLCFVSGIFVIPKSSGGFRPIINLKGLNRFVEHIHFKMEGVNVMKGMARVSKTVSLREVSKILGNLAWAIQAIPFAQGHYRCIQRQFLRESAQAGGDLSTLISLDRESNLDLDWWASNVETANGWGATLNDASAKGPWTGRDRSRHINELELLAALYALKSFTSQASRVAVRLMLDNITAVHYVNKSGGSRSEGLCRISAEIVACCRSPVKGPAGLKRLDVKSSRIQSPKSSLEPTGGPICLVMEQADGPIRELGLSSGRVSSRRLQHRLEGYRRIRIPAILSDSEMSDQDMEGAGGADARDPVLAGPALVPVAAGADVRASVDSSEEGAFVGPDGPTAPTGAIDPTNRLAVVRNQMESGGFSDQVVNLLLGGVRNSTSAAYQSAWNGWHSWCVRQGADPMSPPLEKVLEFLSWLVGEGKAYRTVNVARSMLSSTLGKIDGVDIGKHPLVVKLMKGAYNKMPPAPKYAGFWDVNLVINYIISLGPNDGLSLAALSSKLAVLLALSSLYRVSELANIVKDSIVIDDEQAKFSLSAPRKSQRASPLQVITLKKLHPVSLACPVETLKQYISVSEQFRVGQKLDCYCWVSARLEV</sequence>
<dbReference type="Proteomes" id="UP000076858">
    <property type="component" value="Unassembled WGS sequence"/>
</dbReference>
<dbReference type="PANTHER" id="PTHR33066">
    <property type="entry name" value="INTEGRASE_SAM-LIKE_N DOMAIN-CONTAINING PROTEIN"/>
    <property type="match status" value="1"/>
</dbReference>
<dbReference type="STRING" id="35525.A0A164R235"/>
<feature type="non-terminal residue" evidence="3">
    <location>
        <position position="1"/>
    </location>
</feature>
<dbReference type="Gene3D" id="1.10.150.130">
    <property type="match status" value="1"/>
</dbReference>
<evidence type="ECO:0000313" key="3">
    <source>
        <dbReference type="EMBL" id="KZS08270.1"/>
    </source>
</evidence>
<evidence type="ECO:0000313" key="4">
    <source>
        <dbReference type="Proteomes" id="UP000076858"/>
    </source>
</evidence>
<feature type="region of interest" description="Disordered" evidence="2">
    <location>
        <begin position="205"/>
        <end position="282"/>
    </location>
</feature>
<dbReference type="AlphaFoldDB" id="A0A164R235"/>
<keyword evidence="4" id="KW-1185">Reference proteome</keyword>
<dbReference type="CDD" id="cd09275">
    <property type="entry name" value="RNase_HI_RT_DIRS1"/>
    <property type="match status" value="1"/>
</dbReference>
<proteinExistence type="predicted"/>
<reference evidence="3 4" key="1">
    <citation type="submission" date="2016-03" db="EMBL/GenBank/DDBJ databases">
        <title>EvidentialGene: Evidence-directed Construction of Genes on Genomes.</title>
        <authorList>
            <person name="Gilbert D.G."/>
            <person name="Choi J.-H."/>
            <person name="Mockaitis K."/>
            <person name="Colbourne J."/>
            <person name="Pfrender M."/>
        </authorList>
    </citation>
    <scope>NUCLEOTIDE SEQUENCE [LARGE SCALE GENOMIC DNA]</scope>
    <source>
        <strain evidence="3 4">Xinb3</strain>
        <tissue evidence="3">Complete organism</tissue>
    </source>
</reference>